<name>A0A7W7ZQH2_9BACT</name>
<feature type="transmembrane region" description="Helical" evidence="1">
    <location>
        <begin position="299"/>
        <end position="321"/>
    </location>
</feature>
<sequence length="326" mass="36589">MSSTYAIAIGLTIFAAPLLCALFYQIWRINRSMKEAERYAAPFEPRAESPGALLRRFTPPQRVYLRQQLKLSAWVYLFLGWIFLFMLSLPFLGQPATASLWFNPSALFWFRFLGGEVSAVHVMGSMLFFDAFITISPLCLGGEARYYRTRPLSIDFLFWARLLPLLFALIVAVATSLAIGYGLVFALKGPIWQHLPSAIPRSLGPEDADIARDYLNLLVTSVPRVLLSTLTTILMLFSAMLVMVTIPRKNPGTSGVRFLVPIFIVGAAAPSLWNLFNIFEHAHLPQELFIYDYLGPPPPYGFALVPIALSVIFMALARYLVTRLEV</sequence>
<accession>A0A7W7ZQH2</accession>
<keyword evidence="1" id="KW-1133">Transmembrane helix</keyword>
<feature type="transmembrane region" description="Helical" evidence="1">
    <location>
        <begin position="258"/>
        <end position="279"/>
    </location>
</feature>
<dbReference type="RefSeq" id="WP_184255437.1">
    <property type="nucleotide sequence ID" value="NZ_JACHIO010000008.1"/>
</dbReference>
<protein>
    <submittedName>
        <fullName evidence="2">Uncharacterized protein (DUF983 family)</fullName>
    </submittedName>
</protein>
<evidence type="ECO:0000313" key="3">
    <source>
        <dbReference type="Proteomes" id="UP000584867"/>
    </source>
</evidence>
<feature type="transmembrane region" description="Helical" evidence="1">
    <location>
        <begin position="71"/>
        <end position="92"/>
    </location>
</feature>
<feature type="transmembrane region" description="Helical" evidence="1">
    <location>
        <begin position="162"/>
        <end position="187"/>
    </location>
</feature>
<proteinExistence type="predicted"/>
<dbReference type="Proteomes" id="UP000584867">
    <property type="component" value="Unassembled WGS sequence"/>
</dbReference>
<feature type="transmembrane region" description="Helical" evidence="1">
    <location>
        <begin position="6"/>
        <end position="24"/>
    </location>
</feature>
<dbReference type="EMBL" id="JACHIO010000008">
    <property type="protein sequence ID" value="MBB5063914.1"/>
    <property type="molecule type" value="Genomic_DNA"/>
</dbReference>
<keyword evidence="1" id="KW-0472">Membrane</keyword>
<dbReference type="AlphaFoldDB" id="A0A7W7ZQH2"/>
<gene>
    <name evidence="2" type="ORF">HDF15_002262</name>
</gene>
<reference evidence="2 3" key="1">
    <citation type="submission" date="2020-08" db="EMBL/GenBank/DDBJ databases">
        <title>Genomic Encyclopedia of Type Strains, Phase IV (KMG-V): Genome sequencing to study the core and pangenomes of soil and plant-associated prokaryotes.</title>
        <authorList>
            <person name="Whitman W."/>
        </authorList>
    </citation>
    <scope>NUCLEOTIDE SEQUENCE [LARGE SCALE GENOMIC DNA]</scope>
    <source>
        <strain evidence="2 3">X5P3</strain>
    </source>
</reference>
<comment type="caution">
    <text evidence="2">The sequence shown here is derived from an EMBL/GenBank/DDBJ whole genome shotgun (WGS) entry which is preliminary data.</text>
</comment>
<keyword evidence="1" id="KW-0812">Transmembrane</keyword>
<evidence type="ECO:0000313" key="2">
    <source>
        <dbReference type="EMBL" id="MBB5063914.1"/>
    </source>
</evidence>
<feature type="transmembrane region" description="Helical" evidence="1">
    <location>
        <begin position="119"/>
        <end position="141"/>
    </location>
</feature>
<evidence type="ECO:0000256" key="1">
    <source>
        <dbReference type="SAM" id="Phobius"/>
    </source>
</evidence>
<organism evidence="2 3">
    <name type="scientific">Granulicella mallensis</name>
    <dbReference type="NCBI Taxonomy" id="940614"/>
    <lineage>
        <taxon>Bacteria</taxon>
        <taxon>Pseudomonadati</taxon>
        <taxon>Acidobacteriota</taxon>
        <taxon>Terriglobia</taxon>
        <taxon>Terriglobales</taxon>
        <taxon>Acidobacteriaceae</taxon>
        <taxon>Granulicella</taxon>
    </lineage>
</organism>
<feature type="transmembrane region" description="Helical" evidence="1">
    <location>
        <begin position="225"/>
        <end position="246"/>
    </location>
</feature>